<protein>
    <recommendedName>
        <fullName evidence="3">RING-type E3 ubiquitin transferase</fullName>
        <ecNumber evidence="3">2.3.2.27</ecNumber>
    </recommendedName>
</protein>
<keyword evidence="10" id="KW-1185">Reference proteome</keyword>
<dbReference type="EMBL" id="JACGWO010000007">
    <property type="protein sequence ID" value="KAK4423821.1"/>
    <property type="molecule type" value="Genomic_DNA"/>
</dbReference>
<dbReference type="EC" id="2.3.2.27" evidence="3"/>
<dbReference type="InterPro" id="IPR045210">
    <property type="entry name" value="RING-Ubox_PUB"/>
</dbReference>
<dbReference type="SUPFAM" id="SSF48371">
    <property type="entry name" value="ARM repeat"/>
    <property type="match status" value="1"/>
</dbReference>
<dbReference type="InterPro" id="IPR058678">
    <property type="entry name" value="ARM_PUB"/>
</dbReference>
<dbReference type="Pfam" id="PF04564">
    <property type="entry name" value="U-box"/>
    <property type="match status" value="1"/>
</dbReference>
<evidence type="ECO:0000256" key="2">
    <source>
        <dbReference type="ARBA" id="ARBA00004906"/>
    </source>
</evidence>
<evidence type="ECO:0000256" key="6">
    <source>
        <dbReference type="ARBA" id="ARBA00022786"/>
    </source>
</evidence>
<sequence length="687" mass="75781">MISKSNEFTRRILNFPAIRPCESVSFSTLLTSLINLGQTICGFKSRAFFTNRKNARTSIHLIETLVVFLEEIRNGGPRFEVSMALGLSELHFIFQRVHFLLEDCARDDARLWILVKSEKVSTHFSVLMRAIAVALDVLPLAGLDVADEAKDLVEFVRRQAMKTKFEVEKDDRRAMRRVLGIVDQFEGGIAPEPCDLERVLEHLGIRSWNECNKEVKFLESEIGQEYLTAEKREAGFLSSLMAFMIYCRCTVFSSVDNARKSVPQQSGGGWSSELLTCLNPDDFRCPISLEIMTDPVTISSGHTYDRSSILKWFRSGNHTCPKTGERLICVDLVPNHALKRLIKQYCNENGIPFPESGAQNREFTRSSAGSGSLAAEQAMTLIASFLAGRLMAGRSEDQHKSAYEIRLLTKTSIFNRSCLVEADAIPPLLDLLLSSNPGAQENAMAALLNLSKYSRSKTIVVENGGLDLIVNVLNRGLTTDARQHAAGALFYLASVEEYRKTIGRIPGAIPGLMDLLRAGPDRAKKNALVTILGLLMYPENHWRVLAGGLVLLLVNLLTSSERDDLITDSLAVLATLAEKLDGTMAIISAGTLPIIIEILGSSESRAAKEYCVSLLLALCINDGADVVPVLVKNTSLMVSLYSLITNGTSRSSKRANSLIRILHAFNEKSSSGPMASALPQEHFVHVW</sequence>
<feature type="domain" description="U-box" evidence="8">
    <location>
        <begin position="278"/>
        <end position="352"/>
    </location>
</feature>
<dbReference type="InterPro" id="IPR000225">
    <property type="entry name" value="Armadillo"/>
</dbReference>
<dbReference type="PROSITE" id="PS50176">
    <property type="entry name" value="ARM_REPEAT"/>
    <property type="match status" value="2"/>
</dbReference>
<comment type="caution">
    <text evidence="9">The sequence shown here is derived from an EMBL/GenBank/DDBJ whole genome shotgun (WGS) entry which is preliminary data.</text>
</comment>
<dbReference type="Gene3D" id="1.25.10.10">
    <property type="entry name" value="Leucine-rich Repeat Variant"/>
    <property type="match status" value="2"/>
</dbReference>
<dbReference type="FunFam" id="1.25.10.10:FF:000485">
    <property type="entry name" value="RING-type E3 ubiquitin transferase"/>
    <property type="match status" value="1"/>
</dbReference>
<keyword evidence="5" id="KW-0677">Repeat</keyword>
<dbReference type="CDD" id="cd16664">
    <property type="entry name" value="RING-Ubox_PUB"/>
    <property type="match status" value="1"/>
</dbReference>
<keyword evidence="4" id="KW-0808">Transferase</keyword>
<evidence type="ECO:0000256" key="3">
    <source>
        <dbReference type="ARBA" id="ARBA00012483"/>
    </source>
</evidence>
<dbReference type="SMART" id="SM00185">
    <property type="entry name" value="ARM"/>
    <property type="match status" value="4"/>
</dbReference>
<evidence type="ECO:0000256" key="5">
    <source>
        <dbReference type="ARBA" id="ARBA00022737"/>
    </source>
</evidence>
<feature type="repeat" description="ARM" evidence="7">
    <location>
        <begin position="423"/>
        <end position="465"/>
    </location>
</feature>
<dbReference type="PANTHER" id="PTHR23315:SF307">
    <property type="entry name" value="U-BOX DOMAIN-CONTAINING PROTEIN 19"/>
    <property type="match status" value="1"/>
</dbReference>
<dbReference type="InterPro" id="IPR011989">
    <property type="entry name" value="ARM-like"/>
</dbReference>
<comment type="catalytic activity">
    <reaction evidence="1">
        <text>S-ubiquitinyl-[E2 ubiquitin-conjugating enzyme]-L-cysteine + [acceptor protein]-L-lysine = [E2 ubiquitin-conjugating enzyme]-L-cysteine + N(6)-ubiquitinyl-[acceptor protein]-L-lysine.</text>
        <dbReference type="EC" id="2.3.2.27"/>
    </reaction>
</comment>
<gene>
    <name evidence="9" type="ORF">Salat_1965000</name>
</gene>
<dbReference type="GO" id="GO:0010029">
    <property type="term" value="P:regulation of seed germination"/>
    <property type="evidence" value="ECO:0007669"/>
    <property type="project" value="UniProtKB-ARBA"/>
</dbReference>
<evidence type="ECO:0000259" key="8">
    <source>
        <dbReference type="PROSITE" id="PS51698"/>
    </source>
</evidence>
<dbReference type="FunFam" id="3.30.40.10:FF:000442">
    <property type="entry name" value="RING-type E3 ubiquitin transferase"/>
    <property type="match status" value="1"/>
</dbReference>
<evidence type="ECO:0000256" key="4">
    <source>
        <dbReference type="ARBA" id="ARBA00022679"/>
    </source>
</evidence>
<dbReference type="InterPro" id="IPR016024">
    <property type="entry name" value="ARM-type_fold"/>
</dbReference>
<dbReference type="GO" id="GO:0061630">
    <property type="term" value="F:ubiquitin protein ligase activity"/>
    <property type="evidence" value="ECO:0007669"/>
    <property type="project" value="UniProtKB-EC"/>
</dbReference>
<comment type="pathway">
    <text evidence="2">Protein modification; protein ubiquitination.</text>
</comment>
<dbReference type="GO" id="GO:0016567">
    <property type="term" value="P:protein ubiquitination"/>
    <property type="evidence" value="ECO:0007669"/>
    <property type="project" value="InterPro"/>
</dbReference>
<dbReference type="PROSITE" id="PS51698">
    <property type="entry name" value="U_BOX"/>
    <property type="match status" value="1"/>
</dbReference>
<dbReference type="InterPro" id="IPR003613">
    <property type="entry name" value="Ubox_domain"/>
</dbReference>
<dbReference type="SMART" id="SM00504">
    <property type="entry name" value="Ubox"/>
    <property type="match status" value="1"/>
</dbReference>
<dbReference type="AlphaFoldDB" id="A0AAE1Y4V7"/>
<name>A0AAE1Y4V7_9LAMI</name>
<organism evidence="9 10">
    <name type="scientific">Sesamum alatum</name>
    <dbReference type="NCBI Taxonomy" id="300844"/>
    <lineage>
        <taxon>Eukaryota</taxon>
        <taxon>Viridiplantae</taxon>
        <taxon>Streptophyta</taxon>
        <taxon>Embryophyta</taxon>
        <taxon>Tracheophyta</taxon>
        <taxon>Spermatophyta</taxon>
        <taxon>Magnoliopsida</taxon>
        <taxon>eudicotyledons</taxon>
        <taxon>Gunneridae</taxon>
        <taxon>Pentapetalae</taxon>
        <taxon>asterids</taxon>
        <taxon>lamiids</taxon>
        <taxon>Lamiales</taxon>
        <taxon>Pedaliaceae</taxon>
        <taxon>Sesamum</taxon>
    </lineage>
</organism>
<evidence type="ECO:0000256" key="7">
    <source>
        <dbReference type="PROSITE-ProRule" id="PRU00259"/>
    </source>
</evidence>
<evidence type="ECO:0000256" key="1">
    <source>
        <dbReference type="ARBA" id="ARBA00000900"/>
    </source>
</evidence>
<dbReference type="InterPro" id="IPR013083">
    <property type="entry name" value="Znf_RING/FYVE/PHD"/>
</dbReference>
<accession>A0AAE1Y4V7</accession>
<feature type="repeat" description="ARM" evidence="7">
    <location>
        <begin position="548"/>
        <end position="591"/>
    </location>
</feature>
<dbReference type="SUPFAM" id="SSF57850">
    <property type="entry name" value="RING/U-box"/>
    <property type="match status" value="1"/>
</dbReference>
<evidence type="ECO:0000313" key="10">
    <source>
        <dbReference type="Proteomes" id="UP001293254"/>
    </source>
</evidence>
<reference evidence="9" key="2">
    <citation type="journal article" date="2024" name="Plant">
        <title>Genomic evolution and insights into agronomic trait innovations of Sesamum species.</title>
        <authorList>
            <person name="Miao H."/>
            <person name="Wang L."/>
            <person name="Qu L."/>
            <person name="Liu H."/>
            <person name="Sun Y."/>
            <person name="Le M."/>
            <person name="Wang Q."/>
            <person name="Wei S."/>
            <person name="Zheng Y."/>
            <person name="Lin W."/>
            <person name="Duan Y."/>
            <person name="Cao H."/>
            <person name="Xiong S."/>
            <person name="Wang X."/>
            <person name="Wei L."/>
            <person name="Li C."/>
            <person name="Ma Q."/>
            <person name="Ju M."/>
            <person name="Zhao R."/>
            <person name="Li G."/>
            <person name="Mu C."/>
            <person name="Tian Q."/>
            <person name="Mei H."/>
            <person name="Zhang T."/>
            <person name="Gao T."/>
            <person name="Zhang H."/>
        </authorList>
    </citation>
    <scope>NUCLEOTIDE SEQUENCE</scope>
    <source>
        <strain evidence="9">3651</strain>
    </source>
</reference>
<dbReference type="Proteomes" id="UP001293254">
    <property type="component" value="Unassembled WGS sequence"/>
</dbReference>
<reference evidence="9" key="1">
    <citation type="submission" date="2020-06" db="EMBL/GenBank/DDBJ databases">
        <authorList>
            <person name="Li T."/>
            <person name="Hu X."/>
            <person name="Zhang T."/>
            <person name="Song X."/>
            <person name="Zhang H."/>
            <person name="Dai N."/>
            <person name="Sheng W."/>
            <person name="Hou X."/>
            <person name="Wei L."/>
        </authorList>
    </citation>
    <scope>NUCLEOTIDE SEQUENCE</scope>
    <source>
        <strain evidence="9">3651</strain>
        <tissue evidence="9">Leaf</tissue>
    </source>
</reference>
<evidence type="ECO:0000313" key="9">
    <source>
        <dbReference type="EMBL" id="KAK4423821.1"/>
    </source>
</evidence>
<keyword evidence="6" id="KW-0833">Ubl conjugation pathway</keyword>
<proteinExistence type="predicted"/>
<dbReference type="Pfam" id="PF25598">
    <property type="entry name" value="ARM_PUB"/>
    <property type="match status" value="1"/>
</dbReference>
<dbReference type="Gene3D" id="3.30.40.10">
    <property type="entry name" value="Zinc/RING finger domain, C3HC4 (zinc finger)"/>
    <property type="match status" value="1"/>
</dbReference>
<dbReference type="PANTHER" id="PTHR23315">
    <property type="entry name" value="U BOX DOMAIN-CONTAINING"/>
    <property type="match status" value="1"/>
</dbReference>